<feature type="compositionally biased region" description="Basic and acidic residues" evidence="3">
    <location>
        <begin position="755"/>
        <end position="775"/>
    </location>
</feature>
<keyword evidence="1" id="KW-0068">Autocatalytic cleavage</keyword>
<dbReference type="GO" id="GO:0016539">
    <property type="term" value="P:intein-mediated protein splicing"/>
    <property type="evidence" value="ECO:0007669"/>
    <property type="project" value="InterPro"/>
</dbReference>
<dbReference type="InterPro" id="IPR006141">
    <property type="entry name" value="Intein_N"/>
</dbReference>
<evidence type="ECO:0000256" key="2">
    <source>
        <dbReference type="ARBA" id="ARBA00023000"/>
    </source>
</evidence>
<dbReference type="AlphaFoldDB" id="A0A6C0JM89"/>
<organism evidence="5">
    <name type="scientific">viral metagenome</name>
    <dbReference type="NCBI Taxonomy" id="1070528"/>
    <lineage>
        <taxon>unclassified sequences</taxon>
        <taxon>metagenomes</taxon>
        <taxon>organismal metagenomes</taxon>
    </lineage>
</organism>
<dbReference type="InterPro" id="IPR004042">
    <property type="entry name" value="Intein_endonuc_central"/>
</dbReference>
<dbReference type="InterPro" id="IPR004860">
    <property type="entry name" value="LAGLIDADG_dom"/>
</dbReference>
<dbReference type="InterPro" id="IPR003587">
    <property type="entry name" value="Hint_dom_N"/>
</dbReference>
<reference evidence="5" key="1">
    <citation type="journal article" date="2020" name="Nature">
        <title>Giant virus diversity and host interactions through global metagenomics.</title>
        <authorList>
            <person name="Schulz F."/>
            <person name="Roux S."/>
            <person name="Paez-Espino D."/>
            <person name="Jungbluth S."/>
            <person name="Walsh D.A."/>
            <person name="Denef V.J."/>
            <person name="McMahon K.D."/>
            <person name="Konstantinidis K.T."/>
            <person name="Eloe-Fadrosh E.A."/>
            <person name="Kyrpides N.C."/>
            <person name="Woyke T."/>
        </authorList>
    </citation>
    <scope>NUCLEOTIDE SEQUENCE</scope>
    <source>
        <strain evidence="5">GVMAG-S-1038524-41</strain>
    </source>
</reference>
<dbReference type="GO" id="GO:0004519">
    <property type="term" value="F:endonuclease activity"/>
    <property type="evidence" value="ECO:0007669"/>
    <property type="project" value="InterPro"/>
</dbReference>
<sequence length="879" mass="100601">MSSELATLTILPVNKTVVFYSPIEGKDVLVRTGTIAEGSCFLAGTRVYTQDGVKNIEEVEINDEVITHEGNIKKVLQLHKNPLGDRRVHDLDVYKTPTIHVTNNHRFMAIQKTGKQQFSEPKWIKTEDLDKSCYIMVPKKNGSSMSTKLDLMDYLSTRTRSATCEYKYTEIDDKIRCETSSPDCSGGVGDKNSRFINRYWNIDNDFCEFLGMWYGDGCVLTRTRLHDTIQKGISICSCRENKSLIDFVVKTGRDLFGIDPTIYESKNQNLVTITFNSTIVGYIFEKVFGKGFAGKTLPSFIYNLNGQLIKSFISGLISTDGCVDTGLNVSVTMTNPKLIEEIYHLCRSVGLGVSASYRNSQSGKLTGYIRFLKDGLNLEKIKKVYTDERMKHLIAYEYSGYVNNYAYIDGILYMRVIDNNISTDKPEYVYTLGIEDDHSYAVEGLIVENCFFHALLHAYSKDYVSMNAGGRMKFVKRLRSSIARKIDKGRWESLSNGLIAKIPFQENVNTILSDFYRYIARGGSGRTKSVRKIIREVIKDPKGDTEAYKLVSEMVPLEKGFEKNILPSSYEKCNEEGITACKKTVVDYATRYYKKEFSKLEGQLKEERIQYYINKLKLFVTAVVDEAENSAYNEYIESLHDASMEVDSYTIGLISEKFNRDIYFIDARTRMPYRDASHENIRKRKSIIVMWTGGCHYEIVGRLLAGNRIQREFEFKDSIIQRIHTYLCRPEKIPDKYPNLIPYLPKDLRKKLKIDVSDSEEDRRSDRSYRSDDGKYVSSDEDFENSSAYERSDSEYDEPQRESQKHHQKESKRPVPKSPTLNSPMSDNSEPSITVPKEKESKTMDRKHEVELSDAELSHEDSSVPIDDGSDIGGSLLIR</sequence>
<dbReference type="InterPro" id="IPR006142">
    <property type="entry name" value="INTEIN"/>
</dbReference>
<protein>
    <recommendedName>
        <fullName evidence="4">DOD-type homing endonuclease domain-containing protein</fullName>
    </recommendedName>
</protein>
<dbReference type="Pfam" id="PF14528">
    <property type="entry name" value="LAGLIDADG_3"/>
    <property type="match status" value="1"/>
</dbReference>
<dbReference type="PRINTS" id="PR00379">
    <property type="entry name" value="INTEIN"/>
</dbReference>
<feature type="domain" description="DOD-type homing endonuclease" evidence="4">
    <location>
        <begin position="209"/>
        <end position="351"/>
    </location>
</feature>
<feature type="compositionally biased region" description="Basic and acidic residues" evidence="3">
    <location>
        <begin position="836"/>
        <end position="862"/>
    </location>
</feature>
<dbReference type="PROSITE" id="PS50819">
    <property type="entry name" value="INTEIN_ENDONUCLEASE"/>
    <property type="match status" value="1"/>
</dbReference>
<dbReference type="SMART" id="SM00306">
    <property type="entry name" value="HintN"/>
    <property type="match status" value="1"/>
</dbReference>
<feature type="compositionally biased region" description="Basic and acidic residues" evidence="3">
    <location>
        <begin position="790"/>
        <end position="805"/>
    </location>
</feature>
<name>A0A6C0JM89_9ZZZZ</name>
<dbReference type="PROSITE" id="PS50818">
    <property type="entry name" value="INTEIN_C_TER"/>
    <property type="match status" value="1"/>
</dbReference>
<dbReference type="InterPro" id="IPR036844">
    <property type="entry name" value="Hint_dom_sf"/>
</dbReference>
<evidence type="ECO:0000259" key="4">
    <source>
        <dbReference type="PROSITE" id="PS50819"/>
    </source>
</evidence>
<evidence type="ECO:0000313" key="5">
    <source>
        <dbReference type="EMBL" id="QHU06875.1"/>
    </source>
</evidence>
<feature type="compositionally biased region" description="Polar residues" evidence="3">
    <location>
        <begin position="819"/>
        <end position="832"/>
    </location>
</feature>
<evidence type="ECO:0000256" key="3">
    <source>
        <dbReference type="SAM" id="MobiDB-lite"/>
    </source>
</evidence>
<dbReference type="PROSITE" id="PS50817">
    <property type="entry name" value="INTEIN_N_TER"/>
    <property type="match status" value="1"/>
</dbReference>
<dbReference type="Gene3D" id="3.10.28.10">
    <property type="entry name" value="Homing endonucleases"/>
    <property type="match status" value="1"/>
</dbReference>
<proteinExistence type="predicted"/>
<dbReference type="InterPro" id="IPR030934">
    <property type="entry name" value="Intein_C"/>
</dbReference>
<accession>A0A6C0JM89</accession>
<dbReference type="SUPFAM" id="SSF51294">
    <property type="entry name" value="Hedgehog/intein (Hint) domain"/>
    <property type="match status" value="1"/>
</dbReference>
<dbReference type="Gene3D" id="2.170.16.10">
    <property type="entry name" value="Hedgehog/Intein (Hint) domain"/>
    <property type="match status" value="1"/>
</dbReference>
<dbReference type="SUPFAM" id="SSF55608">
    <property type="entry name" value="Homing endonucleases"/>
    <property type="match status" value="1"/>
</dbReference>
<dbReference type="InterPro" id="IPR027434">
    <property type="entry name" value="Homing_endonucl"/>
</dbReference>
<feature type="region of interest" description="Disordered" evidence="3">
    <location>
        <begin position="755"/>
        <end position="879"/>
    </location>
</feature>
<evidence type="ECO:0000256" key="1">
    <source>
        <dbReference type="ARBA" id="ARBA00022813"/>
    </source>
</evidence>
<dbReference type="EMBL" id="MN740668">
    <property type="protein sequence ID" value="QHU06875.1"/>
    <property type="molecule type" value="Genomic_DNA"/>
</dbReference>
<keyword evidence="2" id="KW-0651">Protein splicing</keyword>